<evidence type="ECO:0000259" key="3">
    <source>
        <dbReference type="PROSITE" id="PS50234"/>
    </source>
</evidence>
<evidence type="ECO:0000313" key="5">
    <source>
        <dbReference type="Proteomes" id="UP001054889"/>
    </source>
</evidence>
<dbReference type="InterPro" id="IPR051266">
    <property type="entry name" value="CLCR"/>
</dbReference>
<comment type="caution">
    <text evidence="4">The sequence shown here is derived from an EMBL/GenBank/DDBJ whole genome shotgun (WGS) entry which is preliminary data.</text>
</comment>
<dbReference type="PANTHER" id="PTHR10579:SF132">
    <property type="entry name" value="OS10G0464800 PROTEIN"/>
    <property type="match status" value="1"/>
</dbReference>
<organism evidence="4 5">
    <name type="scientific">Eleusine coracana subsp. coracana</name>
    <dbReference type="NCBI Taxonomy" id="191504"/>
    <lineage>
        <taxon>Eukaryota</taxon>
        <taxon>Viridiplantae</taxon>
        <taxon>Streptophyta</taxon>
        <taxon>Embryophyta</taxon>
        <taxon>Tracheophyta</taxon>
        <taxon>Spermatophyta</taxon>
        <taxon>Magnoliopsida</taxon>
        <taxon>Liliopsida</taxon>
        <taxon>Poales</taxon>
        <taxon>Poaceae</taxon>
        <taxon>PACMAD clade</taxon>
        <taxon>Chloridoideae</taxon>
        <taxon>Cynodonteae</taxon>
        <taxon>Eleusininae</taxon>
        <taxon>Eleusine</taxon>
    </lineage>
</organism>
<keyword evidence="1" id="KW-0863">Zinc-finger</keyword>
<reference evidence="4" key="1">
    <citation type="journal article" date="2018" name="DNA Res.">
        <title>Multiple hybrid de novo genome assembly of finger millet, an orphan allotetraploid crop.</title>
        <authorList>
            <person name="Hatakeyama M."/>
            <person name="Aluri S."/>
            <person name="Balachadran M.T."/>
            <person name="Sivarajan S.R."/>
            <person name="Patrignani A."/>
            <person name="Gruter S."/>
            <person name="Poveda L."/>
            <person name="Shimizu-Inatsugi R."/>
            <person name="Baeten J."/>
            <person name="Francoijs K.J."/>
            <person name="Nataraja K.N."/>
            <person name="Reddy Y.A.N."/>
            <person name="Phadnis S."/>
            <person name="Ravikumar R.L."/>
            <person name="Schlapbach R."/>
            <person name="Sreeman S.M."/>
            <person name="Shimizu K.K."/>
        </authorList>
    </citation>
    <scope>NUCLEOTIDE SEQUENCE</scope>
</reference>
<proteinExistence type="predicted"/>
<dbReference type="Proteomes" id="UP001054889">
    <property type="component" value="Unassembled WGS sequence"/>
</dbReference>
<dbReference type="Pfam" id="PF17123">
    <property type="entry name" value="zf-RING_11"/>
    <property type="match status" value="1"/>
</dbReference>
<dbReference type="InterPro" id="IPR002035">
    <property type="entry name" value="VWF_A"/>
</dbReference>
<dbReference type="SMART" id="SM00327">
    <property type="entry name" value="VWA"/>
    <property type="match status" value="1"/>
</dbReference>
<keyword evidence="5" id="KW-1185">Reference proteome</keyword>
<dbReference type="CDD" id="cd01466">
    <property type="entry name" value="vWA_C3HC4_type"/>
    <property type="match status" value="1"/>
</dbReference>
<dbReference type="GO" id="GO:0008270">
    <property type="term" value="F:zinc ion binding"/>
    <property type="evidence" value="ECO:0007669"/>
    <property type="project" value="UniProtKB-KW"/>
</dbReference>
<keyword evidence="1" id="KW-0862">Zinc</keyword>
<protein>
    <submittedName>
        <fullName evidence="4">Uncharacterized protein</fullName>
    </submittedName>
</protein>
<accession>A0AAV5BFJ5</accession>
<sequence length="681" mass="76162">MKQHNRTYRTAKEKATRYEDFKIAVKYSKGKPDRFADWTVDEIQRYKCPHEDFDMELYNEEVNSRLAEVGADHHLGATSISPERMLISTFLVAIDLCTICLGELGRGQTLITAECSHVFHLYCFSDNASKGRRDCPVCKTTWRDAPVVRPDPARPYADDDPVTGLQAQAGSGGAGKTVTLKTHCERPAVPRGEPRDRFAVLVHATAPAGTAAAADAQRAPLDLVTVLDVSGSMTGTKLRLLMEAMGFVIDNLGPADRLCVVSFSDEATRKIRLTRMSDDGKAAAKRAVESLIADGWTNIRKGLDVASQVVASRRYRNPVTSIILLSDGQDTCGNRGINLMPPSLRRQISPAPIHTFGFGTDHDAAAMHTIAEATRGTFSYIVNHEVVQDSFAQCIGGLLSVAMQNVRIVLTCLHQGVRVREVKSGIYENRVEDDGRAVSVEVGDIYADEARRFLIFVDVPAAADEEVTRLVSVRCTYRDVATGRDADVAGEDAVVRRPVELLAGDDELSVEVERDRLRVAAAEDMAAAWEAAERGQHLEAVDFLQHGLDAVMTTFAWIWPRTWRRCKSSWWTRKRTRWWGALACCPAWPRTRLNAPRLETETIEHLLLLECVFSREVWFRLLRILGLQQLTPSTTQPTADWCLTRRKRVQKDMRKGFDSFVLLTSWMLWKERNNRACSTVQ</sequence>
<gene>
    <name evidence="4" type="primary">ga00437</name>
    <name evidence="4" type="ORF">PR202_ga00437</name>
</gene>
<dbReference type="InterPro" id="IPR013083">
    <property type="entry name" value="Znf_RING/FYVE/PHD"/>
</dbReference>
<evidence type="ECO:0000256" key="1">
    <source>
        <dbReference type="PROSITE-ProRule" id="PRU00175"/>
    </source>
</evidence>
<dbReference type="Pfam" id="PF00092">
    <property type="entry name" value="VWA"/>
    <property type="match status" value="1"/>
</dbReference>
<dbReference type="InterPro" id="IPR036465">
    <property type="entry name" value="vWFA_dom_sf"/>
</dbReference>
<keyword evidence="1" id="KW-0479">Metal-binding</keyword>
<dbReference type="SUPFAM" id="SSF53300">
    <property type="entry name" value="vWA-like"/>
    <property type="match status" value="1"/>
</dbReference>
<dbReference type="EMBL" id="BQKI01000001">
    <property type="protein sequence ID" value="GJM84737.1"/>
    <property type="molecule type" value="Genomic_DNA"/>
</dbReference>
<dbReference type="AlphaFoldDB" id="A0AAV5BFJ5"/>
<reference evidence="4" key="2">
    <citation type="submission" date="2021-12" db="EMBL/GenBank/DDBJ databases">
        <title>Resequencing data analysis of finger millet.</title>
        <authorList>
            <person name="Hatakeyama M."/>
            <person name="Aluri S."/>
            <person name="Balachadran M.T."/>
            <person name="Sivarajan S.R."/>
            <person name="Poveda L."/>
            <person name="Shimizu-Inatsugi R."/>
            <person name="Schlapbach R."/>
            <person name="Sreeman S.M."/>
            <person name="Shimizu K.K."/>
        </authorList>
    </citation>
    <scope>NUCLEOTIDE SEQUENCE</scope>
</reference>
<evidence type="ECO:0000259" key="2">
    <source>
        <dbReference type="PROSITE" id="PS50089"/>
    </source>
</evidence>
<dbReference type="PROSITE" id="PS50234">
    <property type="entry name" value="VWFA"/>
    <property type="match status" value="1"/>
</dbReference>
<name>A0AAV5BFJ5_ELECO</name>
<dbReference type="SUPFAM" id="SSF57850">
    <property type="entry name" value="RING/U-box"/>
    <property type="match status" value="1"/>
</dbReference>
<dbReference type="InterPro" id="IPR001841">
    <property type="entry name" value="Znf_RING"/>
</dbReference>
<dbReference type="Gene3D" id="3.40.50.410">
    <property type="entry name" value="von Willebrand factor, type A domain"/>
    <property type="match status" value="1"/>
</dbReference>
<feature type="domain" description="RING-type" evidence="2">
    <location>
        <begin position="97"/>
        <end position="139"/>
    </location>
</feature>
<evidence type="ECO:0000313" key="4">
    <source>
        <dbReference type="EMBL" id="GJM84737.1"/>
    </source>
</evidence>
<dbReference type="Gene3D" id="3.30.40.10">
    <property type="entry name" value="Zinc/RING finger domain, C3HC4 (zinc finger)"/>
    <property type="match status" value="1"/>
</dbReference>
<dbReference type="SMART" id="SM00184">
    <property type="entry name" value="RING"/>
    <property type="match status" value="1"/>
</dbReference>
<feature type="domain" description="VWFA" evidence="3">
    <location>
        <begin position="222"/>
        <end position="406"/>
    </location>
</feature>
<dbReference type="PANTHER" id="PTHR10579">
    <property type="entry name" value="CALCIUM-ACTIVATED CHLORIDE CHANNEL REGULATOR"/>
    <property type="match status" value="1"/>
</dbReference>
<dbReference type="PROSITE" id="PS50089">
    <property type="entry name" value="ZF_RING_2"/>
    <property type="match status" value="1"/>
</dbReference>